<dbReference type="AlphaFoldDB" id="A0AAJ0C7P9"/>
<protein>
    <recommendedName>
        <fullName evidence="1">DUF7587 domain-containing protein</fullName>
    </recommendedName>
</protein>
<dbReference type="InterPro" id="IPR056009">
    <property type="entry name" value="DUF7587"/>
</dbReference>
<organism evidence="2 3">
    <name type="scientific">Phialemonium atrogriseum</name>
    <dbReference type="NCBI Taxonomy" id="1093897"/>
    <lineage>
        <taxon>Eukaryota</taxon>
        <taxon>Fungi</taxon>
        <taxon>Dikarya</taxon>
        <taxon>Ascomycota</taxon>
        <taxon>Pezizomycotina</taxon>
        <taxon>Sordariomycetes</taxon>
        <taxon>Sordariomycetidae</taxon>
        <taxon>Cephalothecales</taxon>
        <taxon>Cephalothecaceae</taxon>
        <taxon>Phialemonium</taxon>
    </lineage>
</organism>
<evidence type="ECO:0000259" key="1">
    <source>
        <dbReference type="Pfam" id="PF24494"/>
    </source>
</evidence>
<sequence>MAADMLWNHMNWKDLKDDNLVSWTTSLIFAVQHGLRRVKMDRGKPDLSDVRICIVDTRDFPRGTFIKDLDILEAYSDLPDIRSFLRLRQSQYYFGEYSPRGVCRSLAGHSMPLCDFYSAWDSTISSPGSSSSTTPWLNASTIFGTSLQRQDVRKAISIAQGCFGSRFALVVAAMLLSLRPRKSKDRVILDAFGATFTDDEIRDLSLHDFRVDGKRLPEVQQFADIIRDISQELAPAPLEGPGEQPARVDRCSYPDLSSVLPSPSLTGVDKVVVSLSNLTVSP</sequence>
<proteinExistence type="predicted"/>
<reference evidence="2" key="1">
    <citation type="submission" date="2023-06" db="EMBL/GenBank/DDBJ databases">
        <title>Genome-scale phylogeny and comparative genomics of the fungal order Sordariales.</title>
        <authorList>
            <consortium name="Lawrence Berkeley National Laboratory"/>
            <person name="Hensen N."/>
            <person name="Bonometti L."/>
            <person name="Westerberg I."/>
            <person name="Brannstrom I.O."/>
            <person name="Guillou S."/>
            <person name="Cros-Aarteil S."/>
            <person name="Calhoun S."/>
            <person name="Haridas S."/>
            <person name="Kuo A."/>
            <person name="Mondo S."/>
            <person name="Pangilinan J."/>
            <person name="Riley R."/>
            <person name="Labutti K."/>
            <person name="Andreopoulos B."/>
            <person name="Lipzen A."/>
            <person name="Chen C."/>
            <person name="Yanf M."/>
            <person name="Daum C."/>
            <person name="Ng V."/>
            <person name="Clum A."/>
            <person name="Steindorff A."/>
            <person name="Ohm R."/>
            <person name="Martin F."/>
            <person name="Silar P."/>
            <person name="Natvig D."/>
            <person name="Lalanne C."/>
            <person name="Gautier V."/>
            <person name="Ament-Velasquez S.L."/>
            <person name="Kruys A."/>
            <person name="Hutchinson M.I."/>
            <person name="Powell A.J."/>
            <person name="Barry K."/>
            <person name="Miller A.N."/>
            <person name="Grigoriev I.V."/>
            <person name="Debuchy R."/>
            <person name="Gladieux P."/>
            <person name="Thoren M.H."/>
            <person name="Johannesson H."/>
        </authorList>
    </citation>
    <scope>NUCLEOTIDE SEQUENCE</scope>
    <source>
        <strain evidence="2">8032-3</strain>
    </source>
</reference>
<dbReference type="GeneID" id="85313611"/>
<name>A0AAJ0C7P9_9PEZI</name>
<dbReference type="EMBL" id="MU838998">
    <property type="protein sequence ID" value="KAK1771475.1"/>
    <property type="molecule type" value="Genomic_DNA"/>
</dbReference>
<dbReference type="Pfam" id="PF24494">
    <property type="entry name" value="DUF7587"/>
    <property type="match status" value="1"/>
</dbReference>
<comment type="caution">
    <text evidence="2">The sequence shown here is derived from an EMBL/GenBank/DDBJ whole genome shotgun (WGS) entry which is preliminary data.</text>
</comment>
<gene>
    <name evidence="2" type="ORF">QBC33DRAFT_565639</name>
</gene>
<dbReference type="RefSeq" id="XP_060287688.1">
    <property type="nucleotide sequence ID" value="XM_060430424.1"/>
</dbReference>
<evidence type="ECO:0000313" key="2">
    <source>
        <dbReference type="EMBL" id="KAK1771475.1"/>
    </source>
</evidence>
<keyword evidence="3" id="KW-1185">Reference proteome</keyword>
<dbReference type="Proteomes" id="UP001244011">
    <property type="component" value="Unassembled WGS sequence"/>
</dbReference>
<feature type="domain" description="DUF7587" evidence="1">
    <location>
        <begin position="4"/>
        <end position="76"/>
    </location>
</feature>
<evidence type="ECO:0000313" key="3">
    <source>
        <dbReference type="Proteomes" id="UP001244011"/>
    </source>
</evidence>
<accession>A0AAJ0C7P9</accession>